<keyword evidence="5" id="KW-1185">Reference proteome</keyword>
<feature type="region of interest" description="Disordered" evidence="1">
    <location>
        <begin position="641"/>
        <end position="660"/>
    </location>
</feature>
<evidence type="ECO:0000313" key="4">
    <source>
        <dbReference type="EMBL" id="EFJ47918.1"/>
    </source>
</evidence>
<protein>
    <recommendedName>
        <fullName evidence="6">RING-type domain-containing protein</fullName>
    </recommendedName>
</protein>
<dbReference type="InterPro" id="IPR026850">
    <property type="entry name" value="FANCL_C"/>
</dbReference>
<evidence type="ECO:0008006" key="6">
    <source>
        <dbReference type="Google" id="ProtNLM"/>
    </source>
</evidence>
<dbReference type="GeneID" id="9616851"/>
<dbReference type="Pfam" id="PF11793">
    <property type="entry name" value="FANCL_C"/>
    <property type="match status" value="1"/>
</dbReference>
<dbReference type="SMART" id="SM01197">
    <property type="entry name" value="FANCL_C"/>
    <property type="match status" value="1"/>
</dbReference>
<dbReference type="Proteomes" id="UP000001058">
    <property type="component" value="Unassembled WGS sequence"/>
</dbReference>
<dbReference type="KEGG" id="vcn:VOLCADRAFT_91394"/>
<reference evidence="4 5" key="1">
    <citation type="journal article" date="2010" name="Science">
        <title>Genomic analysis of organismal complexity in the multicellular green alga Volvox carteri.</title>
        <authorList>
            <person name="Prochnik S.E."/>
            <person name="Umen J."/>
            <person name="Nedelcu A.M."/>
            <person name="Hallmann A."/>
            <person name="Miller S.M."/>
            <person name="Nishii I."/>
            <person name="Ferris P."/>
            <person name="Kuo A."/>
            <person name="Mitros T."/>
            <person name="Fritz-Laylin L.K."/>
            <person name="Hellsten U."/>
            <person name="Chapman J."/>
            <person name="Simakov O."/>
            <person name="Rensing S.A."/>
            <person name="Terry A."/>
            <person name="Pangilinan J."/>
            <person name="Kapitonov V."/>
            <person name="Jurka J."/>
            <person name="Salamov A."/>
            <person name="Shapiro H."/>
            <person name="Schmutz J."/>
            <person name="Grimwood J."/>
            <person name="Lindquist E."/>
            <person name="Lucas S."/>
            <person name="Grigoriev I.V."/>
            <person name="Schmitt R."/>
            <person name="Kirk D."/>
            <person name="Rokhsar D.S."/>
        </authorList>
    </citation>
    <scope>NUCLEOTIDE SEQUENCE [LARGE SCALE GENOMIC DNA]</scope>
    <source>
        <strain evidence="5">f. Nagariensis / Eve</strain>
    </source>
</reference>
<name>D8TWY6_VOLCA</name>
<organism evidence="5">
    <name type="scientific">Volvox carteri f. nagariensis</name>
    <dbReference type="NCBI Taxonomy" id="3068"/>
    <lineage>
        <taxon>Eukaryota</taxon>
        <taxon>Viridiplantae</taxon>
        <taxon>Chlorophyta</taxon>
        <taxon>core chlorophytes</taxon>
        <taxon>Chlorophyceae</taxon>
        <taxon>CS clade</taxon>
        <taxon>Chlamydomonadales</taxon>
        <taxon>Volvocaceae</taxon>
        <taxon>Volvox</taxon>
    </lineage>
</organism>
<feature type="region of interest" description="Disordered" evidence="1">
    <location>
        <begin position="673"/>
        <end position="693"/>
    </location>
</feature>
<dbReference type="InterPro" id="IPR044037">
    <property type="entry name" value="FANCL_d3"/>
</dbReference>
<dbReference type="GO" id="GO:0061630">
    <property type="term" value="F:ubiquitin protein ligase activity"/>
    <property type="evidence" value="ECO:0007669"/>
    <property type="project" value="TreeGrafter"/>
</dbReference>
<dbReference type="GO" id="GO:0006513">
    <property type="term" value="P:protein monoubiquitination"/>
    <property type="evidence" value="ECO:0007669"/>
    <property type="project" value="TreeGrafter"/>
</dbReference>
<dbReference type="InterPro" id="IPR013083">
    <property type="entry name" value="Znf_RING/FYVE/PHD"/>
</dbReference>
<dbReference type="Gene3D" id="3.30.40.10">
    <property type="entry name" value="Zinc/RING finger domain, C3HC4 (zinc finger)"/>
    <property type="match status" value="1"/>
</dbReference>
<evidence type="ECO:0000259" key="2">
    <source>
        <dbReference type="Pfam" id="PF11793"/>
    </source>
</evidence>
<dbReference type="InterPro" id="IPR026848">
    <property type="entry name" value="Fancl"/>
</dbReference>
<dbReference type="AlphaFoldDB" id="D8TWY6"/>
<dbReference type="GO" id="GO:0036297">
    <property type="term" value="P:interstrand cross-link repair"/>
    <property type="evidence" value="ECO:0007669"/>
    <property type="project" value="InterPro"/>
</dbReference>
<proteinExistence type="predicted"/>
<dbReference type="OrthoDB" id="10263265at2759"/>
<sequence>MRVLLLVRLPASLSTTGYESKAWIRELEAPPMPASKRRRPWSSSWGEQERWASSSISSSRVMQLLLRDLDELGWDSLEELDQVGPVNARCAQPSKGSERLKTQKAPYFGQFRSKAQDSKSPISVNFGQRLKTQKAPYFGQFRSKAQDSKSPISVNFGQRLKTQKAPYFGPVKGSRLKKPPISVNFGQRLKTQKALFRSISVKGSRLKKPYFGQFRSKAQDSKSPISVNFGQRLKTQKALFRSISVKGSRLKKPPISVFGQRLKTQKAPYFGQFRSKAQDSKSPISVNFGQRLKTQKALFRSISVKGSRLKKPPISVNFGQRLKTQKAPYFGQFRSKAQDSKPPISVNFGQRLKTQKALFRSISVKGSRLKKPPISVNFGQRLKTQKAPYFGQFRSKAQDSKPPISVNFGQRLKTQKAPYFGQFRICTAAAVAVAAAMAGGQRPREHLRALPGHLPSSNTGNINTTTIISTTINSSISTSRQGDAVSAHQPLWRCLDLLDRRTRVLDPPPSVSASRRHLGGPTRRVALGSTAVSLQLRLDPSDPLGPPPPGGVAFLGPPEAAAQLREGFFGRLHLWDWNSDIVENLEMLLGQPLPAPQGTRGGGDPWKEVEEDECEGEDSAPQQRMAECPICMMHLLPVGDDDDGEDEEAMTENTDGDDADAFYLHGRGAGRGGGAAAGGGRGGAAGSGGGAGAGAGALRGLVPDVVCPTPACGLTFHTPCLAEWLRSLHDTRVSFSKLFGRCPFCSNPITHSRITSIEHPPIQKPDKSIDSASLLFVPVLIRRMASSKTDAGMSTVQSSMCSNVACGDR</sequence>
<gene>
    <name evidence="4" type="ORF">VOLCADRAFT_91394</name>
</gene>
<dbReference type="CDD" id="cd23832">
    <property type="entry name" value="DRWD-C_FANCL"/>
    <property type="match status" value="1"/>
</dbReference>
<dbReference type="RefSeq" id="XP_002951024.1">
    <property type="nucleotide sequence ID" value="XM_002950978.1"/>
</dbReference>
<evidence type="ECO:0000313" key="5">
    <source>
        <dbReference type="Proteomes" id="UP000001058"/>
    </source>
</evidence>
<dbReference type="eggNOG" id="KOG3268">
    <property type="taxonomic scope" value="Eukaryota"/>
</dbReference>
<accession>D8TWY6</accession>
<dbReference type="EMBL" id="GL378342">
    <property type="protein sequence ID" value="EFJ47918.1"/>
    <property type="molecule type" value="Genomic_DNA"/>
</dbReference>
<dbReference type="InParanoid" id="D8TWY6"/>
<feature type="domain" description="FANCL UBC-like" evidence="3">
    <location>
        <begin position="490"/>
        <end position="595"/>
    </location>
</feature>
<dbReference type="GO" id="GO:0043240">
    <property type="term" value="C:Fanconi anaemia nuclear complex"/>
    <property type="evidence" value="ECO:0007669"/>
    <property type="project" value="InterPro"/>
</dbReference>
<dbReference type="Gene3D" id="3.10.110.20">
    <property type="entry name" value="RWD domain-like"/>
    <property type="match status" value="1"/>
</dbReference>
<dbReference type="STRING" id="3068.D8TWY6"/>
<dbReference type="Pfam" id="PF18891">
    <property type="entry name" value="FANCL_d3"/>
    <property type="match status" value="1"/>
</dbReference>
<evidence type="ECO:0000259" key="3">
    <source>
        <dbReference type="Pfam" id="PF18891"/>
    </source>
</evidence>
<feature type="domain" description="FANCL C-terminal" evidence="2">
    <location>
        <begin position="697"/>
        <end position="751"/>
    </location>
</feature>
<dbReference type="InterPro" id="IPR043003">
    <property type="entry name" value="FANCL_d3_sf"/>
</dbReference>
<dbReference type="PANTHER" id="PTHR13206">
    <property type="entry name" value="UBIQUITIN LIGASE PROTEIN PHF9 FANCONI ANEMIA GROUP L PROTEIN"/>
    <property type="match status" value="1"/>
</dbReference>
<dbReference type="PANTHER" id="PTHR13206:SF0">
    <property type="entry name" value="E3 UBIQUITIN-PROTEIN LIGASE FANCL"/>
    <property type="match status" value="1"/>
</dbReference>
<evidence type="ECO:0000256" key="1">
    <source>
        <dbReference type="SAM" id="MobiDB-lite"/>
    </source>
</evidence>